<evidence type="ECO:0000313" key="1">
    <source>
        <dbReference type="EMBL" id="UQZ86542.1"/>
    </source>
</evidence>
<evidence type="ECO:0000313" key="2">
    <source>
        <dbReference type="Proteomes" id="UP001057134"/>
    </source>
</evidence>
<sequence>MKPSHESPTETIVISGKKEPIQQILLNDSNFSGSEFRNGYAERVSFQMVALPKLSFQCADLHGARFNDINFSGTRINDANLSDLEICNAQLGGAYIHNIGLPPEGHPAYEEGKSQRPLRFENCDLNGSTLSDCRLDGVSIRGCSMKDMTIDGIPVEQLLAAYRQARGGSGIE</sequence>
<dbReference type="PANTHER" id="PTHR14136">
    <property type="entry name" value="BTB_POZ DOMAIN-CONTAINING PROTEIN KCTD9"/>
    <property type="match status" value="1"/>
</dbReference>
<dbReference type="Proteomes" id="UP001057134">
    <property type="component" value="Chromosome"/>
</dbReference>
<protein>
    <submittedName>
        <fullName evidence="1">Pentapeptide repeats (8 copies)</fullName>
    </submittedName>
</protein>
<dbReference type="RefSeq" id="WP_249862069.1">
    <property type="nucleotide sequence ID" value="NZ_CP027059.1"/>
</dbReference>
<dbReference type="EMBL" id="CP027059">
    <property type="protein sequence ID" value="UQZ86542.1"/>
    <property type="molecule type" value="Genomic_DNA"/>
</dbReference>
<name>A0ABY4RYQ7_9BACL</name>
<dbReference type="InterPro" id="IPR001646">
    <property type="entry name" value="5peptide_repeat"/>
</dbReference>
<dbReference type="Gene3D" id="2.160.20.80">
    <property type="entry name" value="E3 ubiquitin-protein ligase SopA"/>
    <property type="match status" value="1"/>
</dbReference>
<dbReference type="SUPFAM" id="SSF141571">
    <property type="entry name" value="Pentapeptide repeat-like"/>
    <property type="match status" value="1"/>
</dbReference>
<reference evidence="1" key="2">
    <citation type="journal article" date="2021" name="J Anim Sci Technol">
        <title>Complete genome sequence of Paenibacillus konkukensis sp. nov. SK3146 as a potential probiotic strain.</title>
        <authorList>
            <person name="Jung H.I."/>
            <person name="Park S."/>
            <person name="Niu K.M."/>
            <person name="Lee S.W."/>
            <person name="Kothari D."/>
            <person name="Yi K.J."/>
            <person name="Kim S.K."/>
        </authorList>
    </citation>
    <scope>NUCLEOTIDE SEQUENCE</scope>
    <source>
        <strain evidence="1">SK3146</strain>
    </source>
</reference>
<keyword evidence="2" id="KW-1185">Reference proteome</keyword>
<organism evidence="1 2">
    <name type="scientific">Paenibacillus konkukensis</name>
    <dbReference type="NCBI Taxonomy" id="2020716"/>
    <lineage>
        <taxon>Bacteria</taxon>
        <taxon>Bacillati</taxon>
        <taxon>Bacillota</taxon>
        <taxon>Bacilli</taxon>
        <taxon>Bacillales</taxon>
        <taxon>Paenibacillaceae</taxon>
        <taxon>Paenibacillus</taxon>
    </lineage>
</organism>
<dbReference type="InterPro" id="IPR051082">
    <property type="entry name" value="Pentapeptide-BTB/POZ_domain"/>
</dbReference>
<accession>A0ABY4RYQ7</accession>
<reference evidence="1" key="1">
    <citation type="submission" date="2018-02" db="EMBL/GenBank/DDBJ databases">
        <authorList>
            <person name="Kim S.-K."/>
            <person name="Jung H.-I."/>
            <person name="Lee S.-W."/>
        </authorList>
    </citation>
    <scope>NUCLEOTIDE SEQUENCE</scope>
    <source>
        <strain evidence="1">SK3146</strain>
    </source>
</reference>
<gene>
    <name evidence="1" type="ORF">SK3146_05835</name>
</gene>
<proteinExistence type="predicted"/>
<dbReference type="Pfam" id="PF00805">
    <property type="entry name" value="Pentapeptide"/>
    <property type="match status" value="2"/>
</dbReference>
<dbReference type="PANTHER" id="PTHR14136:SF17">
    <property type="entry name" value="BTB_POZ DOMAIN-CONTAINING PROTEIN KCTD9"/>
    <property type="match status" value="1"/>
</dbReference>